<organism evidence="1 2">
    <name type="scientific">Agrobacterium deltaense NCPPB 1641</name>
    <dbReference type="NCBI Taxonomy" id="1183425"/>
    <lineage>
        <taxon>Bacteria</taxon>
        <taxon>Pseudomonadati</taxon>
        <taxon>Pseudomonadota</taxon>
        <taxon>Alphaproteobacteria</taxon>
        <taxon>Hyphomicrobiales</taxon>
        <taxon>Rhizobiaceae</taxon>
        <taxon>Rhizobium/Agrobacterium group</taxon>
        <taxon>Agrobacterium</taxon>
    </lineage>
</organism>
<dbReference type="EMBL" id="FCNP01000030">
    <property type="protein sequence ID" value="CVI57362.1"/>
    <property type="molecule type" value="Genomic_DNA"/>
</dbReference>
<comment type="caution">
    <text evidence="1">The sequence shown here is derived from an EMBL/GenBank/DDBJ whole genome shotgun (WGS) entry which is preliminary data.</text>
</comment>
<dbReference type="Proteomes" id="UP000192140">
    <property type="component" value="Unassembled WGS sequence"/>
</dbReference>
<dbReference type="AlphaFoldDB" id="A0A1S7TRX5"/>
<keyword evidence="2" id="KW-1185">Reference proteome</keyword>
<evidence type="ECO:0000313" key="2">
    <source>
        <dbReference type="Proteomes" id="UP000192140"/>
    </source>
</evidence>
<protein>
    <submittedName>
        <fullName evidence="1">Uncharacterized protein</fullName>
    </submittedName>
</protein>
<gene>
    <name evidence="1" type="ORF">AGR7A_Lc10057</name>
</gene>
<accession>A0A1S7TRX5</accession>
<name>A0A1S7TRX5_9HYPH</name>
<proteinExistence type="predicted"/>
<evidence type="ECO:0000313" key="1">
    <source>
        <dbReference type="EMBL" id="CVI57362.1"/>
    </source>
</evidence>
<sequence>MESFVICKEVTTKTDWNSIRGMLIAAVDACERVAALHYAETAREATIDIGGQKVSVHDFLVTAWTYPEKLRDQVIRERLDTGVDLRYVPEAARILLGPVDKVLDHREVRSVMGWEGYVANASGSFR</sequence>
<reference evidence="1" key="1">
    <citation type="submission" date="2016-01" db="EMBL/GenBank/DDBJ databases">
        <authorList>
            <person name="Regsiter A."/>
            <person name="william w."/>
        </authorList>
    </citation>
    <scope>NUCLEOTIDE SEQUENCE</scope>
    <source>
        <strain evidence="1">NCPPB 1641</strain>
    </source>
</reference>